<accession>A0A0D2CS42</accession>
<reference evidence="3 4" key="1">
    <citation type="submission" date="2015-01" db="EMBL/GenBank/DDBJ databases">
        <title>The Genome Sequence of Capronia semiimmersa CBS27337.</title>
        <authorList>
            <consortium name="The Broad Institute Genomics Platform"/>
            <person name="Cuomo C."/>
            <person name="de Hoog S."/>
            <person name="Gorbushina A."/>
            <person name="Stielow B."/>
            <person name="Teixiera M."/>
            <person name="Abouelleil A."/>
            <person name="Chapman S.B."/>
            <person name="Priest M."/>
            <person name="Young S.K."/>
            <person name="Wortman J."/>
            <person name="Nusbaum C."/>
            <person name="Birren B."/>
        </authorList>
    </citation>
    <scope>NUCLEOTIDE SEQUENCE [LARGE SCALE GENOMIC DNA]</scope>
    <source>
        <strain evidence="3 4">CBS 27337</strain>
    </source>
</reference>
<organism evidence="3 4">
    <name type="scientific">Phialophora macrospora</name>
    <dbReference type="NCBI Taxonomy" id="1851006"/>
    <lineage>
        <taxon>Eukaryota</taxon>
        <taxon>Fungi</taxon>
        <taxon>Dikarya</taxon>
        <taxon>Ascomycota</taxon>
        <taxon>Pezizomycotina</taxon>
        <taxon>Eurotiomycetes</taxon>
        <taxon>Chaetothyriomycetidae</taxon>
        <taxon>Chaetothyriales</taxon>
        <taxon>Herpotrichiellaceae</taxon>
        <taxon>Phialophora</taxon>
    </lineage>
</organism>
<protein>
    <recommendedName>
        <fullName evidence="2">Copper-fist domain-containing protein</fullName>
    </recommendedName>
</protein>
<dbReference type="GO" id="GO:0003700">
    <property type="term" value="F:DNA-binding transcription factor activity"/>
    <property type="evidence" value="ECO:0007669"/>
    <property type="project" value="InterPro"/>
</dbReference>
<evidence type="ECO:0000313" key="3">
    <source>
        <dbReference type="EMBL" id="KIW67946.1"/>
    </source>
</evidence>
<dbReference type="GO" id="GO:0005634">
    <property type="term" value="C:nucleus"/>
    <property type="evidence" value="ECO:0007669"/>
    <property type="project" value="InterPro"/>
</dbReference>
<dbReference type="Pfam" id="PF00649">
    <property type="entry name" value="Copper-fist"/>
    <property type="match status" value="1"/>
</dbReference>
<dbReference type="SUPFAM" id="SSF57879">
    <property type="entry name" value="Zinc domain conserved in yeast copper-regulated transcription factors"/>
    <property type="match status" value="1"/>
</dbReference>
<evidence type="ECO:0000256" key="1">
    <source>
        <dbReference type="SAM" id="MobiDB-lite"/>
    </source>
</evidence>
<dbReference type="SMART" id="SM01090">
    <property type="entry name" value="Copper-fist"/>
    <property type="match status" value="1"/>
</dbReference>
<evidence type="ECO:0000259" key="2">
    <source>
        <dbReference type="PROSITE" id="PS50073"/>
    </source>
</evidence>
<sequence>MHGTSATTARVATPPKGAPRVEDGKVRKFKASYKSETPAIQHINGKTYACESCKRGHRVHKCDHGKTRPISETNQPGRPSAGTKRGCQCPRNCACTTKTCKCERDCACTQEMFLVVRLDNPAVVTRESTSTPKPVWEDADGTQLTLKKVWADANGREIDEEEYEARKRRMKERQDAAKDVPKSSCCSEKTPKEEPASPRVGCRHRQNVTAIQPHPGPSVSSPGPLLHSPAPAAEPWKSSCSCGSGCSCLYCPDHPNNATSINHAQQQVKNLAEQAYIGGHSLTPVPSYSENTSRSCMGGQPSFFLSSTPDVSQHQLQQFFYDTLNPNAIYLAYPIQQHSWTNRPLSSHCSHVHSPPDVMTMSPNNQDVFTDPLSDISTPLHVPNDVSGTWDFSGNQMGGSSFSWTGLDASYGTDYNIGQATVASISNSEPLQMLSGHTDLHTPSIEVNLSTATNPSLPIQFTDSLPPLDENAFVDFDAPIPSNQHNEDISSTNLFGPETLPTFNVQPIQGGSRSAPFVDLDYSQDSEFNINGIPGTNSSIMNHV</sequence>
<feature type="region of interest" description="Disordered" evidence="1">
    <location>
        <begin position="64"/>
        <end position="86"/>
    </location>
</feature>
<dbReference type="AlphaFoldDB" id="A0A0D2CS42"/>
<dbReference type="InterPro" id="IPR001083">
    <property type="entry name" value="Cu_fist_DNA-bd_dom"/>
</dbReference>
<feature type="region of interest" description="Disordered" evidence="1">
    <location>
        <begin position="1"/>
        <end position="22"/>
    </location>
</feature>
<dbReference type="PROSITE" id="PS50073">
    <property type="entry name" value="COPPER_FIST_2"/>
    <property type="match status" value="1"/>
</dbReference>
<gene>
    <name evidence="3" type="ORF">PV04_03925</name>
</gene>
<evidence type="ECO:0000313" key="4">
    <source>
        <dbReference type="Proteomes" id="UP000054266"/>
    </source>
</evidence>
<dbReference type="SMART" id="SM00412">
    <property type="entry name" value="Cu_FIST"/>
    <property type="match status" value="1"/>
</dbReference>
<feature type="compositionally biased region" description="Basic and acidic residues" evidence="1">
    <location>
        <begin position="172"/>
        <end position="181"/>
    </location>
</feature>
<feature type="region of interest" description="Disordered" evidence="1">
    <location>
        <begin position="162"/>
        <end position="200"/>
    </location>
</feature>
<dbReference type="HOGENOM" id="CLU_033078_0_0_1"/>
<dbReference type="EMBL" id="KN846958">
    <property type="protein sequence ID" value="KIW67946.1"/>
    <property type="molecule type" value="Genomic_DNA"/>
</dbReference>
<dbReference type="InterPro" id="IPR036395">
    <property type="entry name" value="Cu_fist_DNA-bd_dom_sf"/>
</dbReference>
<dbReference type="GO" id="GO:0003677">
    <property type="term" value="F:DNA binding"/>
    <property type="evidence" value="ECO:0007669"/>
    <property type="project" value="InterPro"/>
</dbReference>
<dbReference type="GO" id="GO:0005507">
    <property type="term" value="F:copper ion binding"/>
    <property type="evidence" value="ECO:0007669"/>
    <property type="project" value="InterPro"/>
</dbReference>
<proteinExistence type="predicted"/>
<dbReference type="Gene3D" id="3.90.430.10">
    <property type="entry name" value="Copper fist DNA-binding domain"/>
    <property type="match status" value="1"/>
</dbReference>
<feature type="compositionally biased region" description="Polar residues" evidence="1">
    <location>
        <begin position="1"/>
        <end position="10"/>
    </location>
</feature>
<feature type="domain" description="Copper-fist" evidence="2">
    <location>
        <begin position="40"/>
        <end position="80"/>
    </location>
</feature>
<keyword evidence="4" id="KW-1185">Reference proteome</keyword>
<dbReference type="Proteomes" id="UP000054266">
    <property type="component" value="Unassembled WGS sequence"/>
</dbReference>
<name>A0A0D2CS42_9EURO</name>